<dbReference type="PANTHER" id="PTHR43155:SF2">
    <property type="entry name" value="CYCLIC DI-GMP PHOSPHODIESTERASE PA4108"/>
    <property type="match status" value="1"/>
</dbReference>
<organism evidence="2 3">
    <name type="scientific">Desulfallas thermosapovorans DSM 6562</name>
    <dbReference type="NCBI Taxonomy" id="1121431"/>
    <lineage>
        <taxon>Bacteria</taxon>
        <taxon>Bacillati</taxon>
        <taxon>Bacillota</taxon>
        <taxon>Clostridia</taxon>
        <taxon>Eubacteriales</taxon>
        <taxon>Desulfallaceae</taxon>
        <taxon>Desulfallas</taxon>
    </lineage>
</organism>
<dbReference type="Gene3D" id="1.10.3210.10">
    <property type="entry name" value="Hypothetical protein af1432"/>
    <property type="match status" value="1"/>
</dbReference>
<evidence type="ECO:0000313" key="2">
    <source>
        <dbReference type="EMBL" id="TYO95193.1"/>
    </source>
</evidence>
<evidence type="ECO:0000313" key="3">
    <source>
        <dbReference type="Proteomes" id="UP000323166"/>
    </source>
</evidence>
<dbReference type="CDD" id="cd00077">
    <property type="entry name" value="HDc"/>
    <property type="match status" value="1"/>
</dbReference>
<dbReference type="SUPFAM" id="SSF109604">
    <property type="entry name" value="HD-domain/PDEase-like"/>
    <property type="match status" value="1"/>
</dbReference>
<proteinExistence type="predicted"/>
<dbReference type="AlphaFoldDB" id="A0A5S4ZRE5"/>
<sequence length="114" mass="13282">MQRHCEIGYRIAKSAPDLNHVADWILKHHEWWNGQGYPLGLKGEDIPLECRILSIADAYDAMTSHRPYRKAMSHDKAVRELKRCAATQFDPQLVQAFIKVVEKNRLMVDIRNQQ</sequence>
<dbReference type="PANTHER" id="PTHR43155">
    <property type="entry name" value="CYCLIC DI-GMP PHOSPHODIESTERASE PA4108-RELATED"/>
    <property type="match status" value="1"/>
</dbReference>
<dbReference type="EMBL" id="VNHM01000009">
    <property type="protein sequence ID" value="TYO95193.1"/>
    <property type="molecule type" value="Genomic_DNA"/>
</dbReference>
<keyword evidence="3" id="KW-1185">Reference proteome</keyword>
<dbReference type="InterPro" id="IPR003607">
    <property type="entry name" value="HD/PDEase_dom"/>
</dbReference>
<evidence type="ECO:0000259" key="1">
    <source>
        <dbReference type="PROSITE" id="PS51832"/>
    </source>
</evidence>
<dbReference type="Proteomes" id="UP000323166">
    <property type="component" value="Unassembled WGS sequence"/>
</dbReference>
<feature type="domain" description="HD-GYP" evidence="1">
    <location>
        <begin position="1"/>
        <end position="113"/>
    </location>
</feature>
<reference evidence="2 3" key="1">
    <citation type="submission" date="2019-07" db="EMBL/GenBank/DDBJ databases">
        <title>Genomic Encyclopedia of Type Strains, Phase I: the one thousand microbial genomes (KMG-I) project.</title>
        <authorList>
            <person name="Kyrpides N."/>
        </authorList>
    </citation>
    <scope>NUCLEOTIDE SEQUENCE [LARGE SCALE GENOMIC DNA]</scope>
    <source>
        <strain evidence="2 3">DSM 6562</strain>
    </source>
</reference>
<name>A0A5S4ZRE5_9FIRM</name>
<dbReference type="InterPro" id="IPR037522">
    <property type="entry name" value="HD_GYP_dom"/>
</dbReference>
<comment type="caution">
    <text evidence="2">The sequence shown here is derived from an EMBL/GenBank/DDBJ whole genome shotgun (WGS) entry which is preliminary data.</text>
</comment>
<dbReference type="PROSITE" id="PS51832">
    <property type="entry name" value="HD_GYP"/>
    <property type="match status" value="1"/>
</dbReference>
<gene>
    <name evidence="2" type="ORF">LX24_01922</name>
</gene>
<protein>
    <submittedName>
        <fullName evidence="2">HD domain-containing protein</fullName>
    </submittedName>
</protein>
<accession>A0A5S4ZRE5</accession>
<dbReference type="Pfam" id="PF13487">
    <property type="entry name" value="HD_5"/>
    <property type="match status" value="1"/>
</dbReference>